<keyword evidence="6" id="KW-1185">Reference proteome</keyword>
<feature type="domain" description="FAD/NAD(P)-binding" evidence="4">
    <location>
        <begin position="9"/>
        <end position="300"/>
    </location>
</feature>
<comment type="catalytic activity">
    <reaction evidence="3">
        <text>[thioredoxin]-dithiol + NADP(+) = [thioredoxin]-disulfide + NADPH + H(+)</text>
        <dbReference type="Rhea" id="RHEA:20345"/>
        <dbReference type="Rhea" id="RHEA-COMP:10698"/>
        <dbReference type="Rhea" id="RHEA-COMP:10700"/>
        <dbReference type="ChEBI" id="CHEBI:15378"/>
        <dbReference type="ChEBI" id="CHEBI:29950"/>
        <dbReference type="ChEBI" id="CHEBI:50058"/>
        <dbReference type="ChEBI" id="CHEBI:57783"/>
        <dbReference type="ChEBI" id="CHEBI:58349"/>
        <dbReference type="EC" id="1.8.1.9"/>
    </reaction>
</comment>
<dbReference type="InterPro" id="IPR023753">
    <property type="entry name" value="FAD/NAD-binding_dom"/>
</dbReference>
<dbReference type="Pfam" id="PF07992">
    <property type="entry name" value="Pyr_redox_2"/>
    <property type="match status" value="1"/>
</dbReference>
<dbReference type="Proteomes" id="UP000035661">
    <property type="component" value="Chromosome"/>
</dbReference>
<dbReference type="NCBIfam" id="TIGR01292">
    <property type="entry name" value="TRX_reduct"/>
    <property type="match status" value="1"/>
</dbReference>
<accession>A0A0H3XN70</accession>
<dbReference type="InterPro" id="IPR036188">
    <property type="entry name" value="FAD/NAD-bd_sf"/>
</dbReference>
<dbReference type="RefSeq" id="WP_047791807.1">
    <property type="nucleotide sequence ID" value="NZ_CP011856.1"/>
</dbReference>
<keyword evidence="1 3" id="KW-0285">Flavoprotein</keyword>
<protein>
    <recommendedName>
        <fullName evidence="3">Thioredoxin reductase</fullName>
        <ecNumber evidence="3">1.8.1.9</ecNumber>
    </recommendedName>
</protein>
<dbReference type="EC" id="1.8.1.9" evidence="3"/>
<dbReference type="GO" id="GO:0004791">
    <property type="term" value="F:thioredoxin-disulfide reductase (NADPH) activity"/>
    <property type="evidence" value="ECO:0007669"/>
    <property type="project" value="UniProtKB-UniRule"/>
</dbReference>
<dbReference type="InterPro" id="IPR050097">
    <property type="entry name" value="Ferredoxin-NADP_redctase_2"/>
</dbReference>
<dbReference type="Gene3D" id="3.50.50.60">
    <property type="entry name" value="FAD/NAD(P)-binding domain"/>
    <property type="match status" value="2"/>
</dbReference>
<keyword evidence="3" id="KW-0676">Redox-active center</keyword>
<organism evidence="5 6">
    <name type="scientific">Spiroplasma eriocheiris</name>
    <dbReference type="NCBI Taxonomy" id="315358"/>
    <lineage>
        <taxon>Bacteria</taxon>
        <taxon>Bacillati</taxon>
        <taxon>Mycoplasmatota</taxon>
        <taxon>Mollicutes</taxon>
        <taxon>Entomoplasmatales</taxon>
        <taxon>Spiroplasmataceae</taxon>
        <taxon>Spiroplasma</taxon>
    </lineage>
</organism>
<evidence type="ECO:0000259" key="4">
    <source>
        <dbReference type="Pfam" id="PF07992"/>
    </source>
</evidence>
<evidence type="ECO:0000256" key="3">
    <source>
        <dbReference type="RuleBase" id="RU003880"/>
    </source>
</evidence>
<name>A0A0H3XN70_9MOLU</name>
<evidence type="ECO:0000256" key="2">
    <source>
        <dbReference type="ARBA" id="ARBA00023002"/>
    </source>
</evidence>
<dbReference type="PRINTS" id="PR00469">
    <property type="entry name" value="PNDRDTASEII"/>
</dbReference>
<dbReference type="SUPFAM" id="SSF51905">
    <property type="entry name" value="FAD/NAD(P)-binding domain"/>
    <property type="match status" value="1"/>
</dbReference>
<dbReference type="EMBL" id="CP011856">
    <property type="protein sequence ID" value="AKM54617.1"/>
    <property type="molecule type" value="Genomic_DNA"/>
</dbReference>
<reference evidence="5 6" key="1">
    <citation type="journal article" date="2015" name="Genome Biol. Evol.">
        <title>Found and Lost: The Fates of Horizontally Acquired Genes in Arthropod-Symbiotic Spiroplasma.</title>
        <authorList>
            <person name="Lo W.S."/>
            <person name="Gasparich G.E."/>
            <person name="Kuo C.H."/>
        </authorList>
    </citation>
    <scope>NUCLEOTIDE SEQUENCE [LARGE SCALE GENOMIC DNA]</scope>
    <source>
        <strain evidence="6">TDA-040725-5</strain>
    </source>
</reference>
<dbReference type="STRING" id="315358.SERIO_v1c10610"/>
<evidence type="ECO:0000256" key="1">
    <source>
        <dbReference type="ARBA" id="ARBA00022630"/>
    </source>
</evidence>
<reference evidence="6" key="2">
    <citation type="submission" date="2015-06" db="EMBL/GenBank/DDBJ databases">
        <title>Complete genome sequence of Spiroplasma eriocheiris TDA-040725-5 (DSM 21848).</title>
        <authorList>
            <person name="Lo W.-S."/>
            <person name="Kuo C.-H."/>
        </authorList>
    </citation>
    <scope>NUCLEOTIDE SEQUENCE [LARGE SCALE GENOMIC DNA]</scope>
    <source>
        <strain evidence="6">TDA-040725-5</strain>
    </source>
</reference>
<keyword evidence="3" id="KW-0274">FAD</keyword>
<dbReference type="GO" id="GO:0005737">
    <property type="term" value="C:cytoplasm"/>
    <property type="evidence" value="ECO:0007669"/>
    <property type="project" value="InterPro"/>
</dbReference>
<comment type="cofactor">
    <cofactor evidence="3">
        <name>FAD</name>
        <dbReference type="ChEBI" id="CHEBI:57692"/>
    </cofactor>
</comment>
<proteinExistence type="inferred from homology"/>
<sequence length="315" mass="34363">MKNNTNDIYDILIIGAGPGGMTAAIYGARAMAKIAMIEKGAPGGKMTKTSEIENYPGFDSIQGPELSMKMFMQTQNLNIPYLGDRVVNITKQIDSNLFELKLFSGKILLSKVVIIATGTVERKIGVPGELELYGRGVSYCAVCDGALFKNKDILVVGGGYAALEEALYLTKFVNKVYLVHRRQEFRADDNLLAKAKKNPKIEFILDSVVTKINDPKANKVTSVMIKNVKDNTEQELVVSAVFPYIGSIPITDFVKDLNVLDENGYVITNSRCETKVPGLFAAGDVTNTTLRQIATAVSDGAKAAQFAIEYIDNLK</sequence>
<comment type="similarity">
    <text evidence="3">Belongs to the class-II pyridine nucleotide-disulfide oxidoreductase family.</text>
</comment>
<dbReference type="PANTHER" id="PTHR48105">
    <property type="entry name" value="THIOREDOXIN REDUCTASE 1-RELATED-RELATED"/>
    <property type="match status" value="1"/>
</dbReference>
<dbReference type="PRINTS" id="PR00368">
    <property type="entry name" value="FADPNR"/>
</dbReference>
<dbReference type="PATRIC" id="fig|743698.3.peg.1071"/>
<keyword evidence="2 3" id="KW-0560">Oxidoreductase</keyword>
<evidence type="ECO:0000313" key="5">
    <source>
        <dbReference type="EMBL" id="AKM54617.1"/>
    </source>
</evidence>
<evidence type="ECO:0000313" key="6">
    <source>
        <dbReference type="Proteomes" id="UP000035661"/>
    </source>
</evidence>
<dbReference type="KEGG" id="seri:SERIO_v1c10610"/>
<dbReference type="AlphaFoldDB" id="A0A0H3XN70"/>
<dbReference type="GO" id="GO:0019430">
    <property type="term" value="P:removal of superoxide radicals"/>
    <property type="evidence" value="ECO:0007669"/>
    <property type="project" value="UniProtKB-UniRule"/>
</dbReference>
<dbReference type="InterPro" id="IPR005982">
    <property type="entry name" value="Thioredox_Rdtase"/>
</dbReference>
<gene>
    <name evidence="5" type="primary">trxB</name>
    <name evidence="5" type="ORF">SERIO_v1c10610</name>
</gene>
<comment type="subunit">
    <text evidence="3">Homodimer.</text>
</comment>